<dbReference type="GO" id="GO:0004331">
    <property type="term" value="F:fructose-2,6-bisphosphate 2-phosphatase activity"/>
    <property type="evidence" value="ECO:0007669"/>
    <property type="project" value="TreeGrafter"/>
</dbReference>
<dbReference type="AlphaFoldDB" id="A0A9P5RX88"/>
<dbReference type="Gene3D" id="3.40.50.1240">
    <property type="entry name" value="Phosphoglycerate mutase-like"/>
    <property type="match status" value="1"/>
</dbReference>
<dbReference type="FunFam" id="3.40.50.300:FF:000644">
    <property type="entry name" value="GpmB, Fructose-2,6-bisphosphatase"/>
    <property type="match status" value="1"/>
</dbReference>
<keyword evidence="2" id="KW-0067">ATP-binding</keyword>
<dbReference type="PIRSF" id="PIRSF000709">
    <property type="entry name" value="6PFK_2-Ptase"/>
    <property type="match status" value="1"/>
</dbReference>
<evidence type="ECO:0000259" key="3">
    <source>
        <dbReference type="Pfam" id="PF01591"/>
    </source>
</evidence>
<dbReference type="GO" id="GO:0003873">
    <property type="term" value="F:6-phosphofructo-2-kinase activity"/>
    <property type="evidence" value="ECO:0007669"/>
    <property type="project" value="InterPro"/>
</dbReference>
<protein>
    <submittedName>
        <fullName evidence="4">Fructose-2,6-bisphosphatase</fullName>
    </submittedName>
</protein>
<dbReference type="SUPFAM" id="SSF52540">
    <property type="entry name" value="P-loop containing nucleoside triphosphate hydrolases"/>
    <property type="match status" value="1"/>
</dbReference>
<gene>
    <name evidence="4" type="primary">FBP26_2</name>
    <name evidence="4" type="ORF">BG015_008485</name>
</gene>
<comment type="caution">
    <text evidence="4">The sequence shown here is derived from an EMBL/GenBank/DDBJ whole genome shotgun (WGS) entry which is preliminary data.</text>
</comment>
<accession>A0A9P5RX88</accession>
<dbReference type="SUPFAM" id="SSF53254">
    <property type="entry name" value="Phosphoglycerate mutase-like"/>
    <property type="match status" value="1"/>
</dbReference>
<dbReference type="Proteomes" id="UP000748756">
    <property type="component" value="Unassembled WGS sequence"/>
</dbReference>
<dbReference type="Pfam" id="PF01591">
    <property type="entry name" value="6PF2K"/>
    <property type="match status" value="1"/>
</dbReference>
<dbReference type="InterPro" id="IPR013079">
    <property type="entry name" value="6Phosfructo_kin"/>
</dbReference>
<evidence type="ECO:0000313" key="4">
    <source>
        <dbReference type="EMBL" id="KAF9149679.1"/>
    </source>
</evidence>
<dbReference type="InterPro" id="IPR013078">
    <property type="entry name" value="His_Pase_superF_clade-1"/>
</dbReference>
<name>A0A9P5RX88_9FUNG</name>
<dbReference type="EMBL" id="JAAAUQ010000499">
    <property type="protein sequence ID" value="KAF9149679.1"/>
    <property type="molecule type" value="Genomic_DNA"/>
</dbReference>
<dbReference type="OrthoDB" id="267323at2759"/>
<evidence type="ECO:0000256" key="1">
    <source>
        <dbReference type="ARBA" id="ARBA00022741"/>
    </source>
</evidence>
<sequence length="248" mass="28499">MSTAMSINPVCRYLQWLGIEAKVFNVGNYRRKLFGTHQPHSFFDPTNPEGERSRNEATNAALKDMIHWFRKNEGTVALFDATNSIKAKRELLLQECERNDVQVMFIESVCEDEAILLANAIETQMHSPDYEQMEPELALQDFKARTRLFKEKYETITDRDQAYIKLIDAGSQVIVNRIKGYVQSRVVYYLMNLRIAPRNIYFSRHGESLFNVMGLLGGDSELSARGKQYARALPELLSTHIPNADQLT</sequence>
<keyword evidence="5" id="KW-1185">Reference proteome</keyword>
<dbReference type="GO" id="GO:0005829">
    <property type="term" value="C:cytosol"/>
    <property type="evidence" value="ECO:0007669"/>
    <property type="project" value="TreeGrafter"/>
</dbReference>
<dbReference type="InterPro" id="IPR027417">
    <property type="entry name" value="P-loop_NTPase"/>
</dbReference>
<dbReference type="Gene3D" id="3.40.50.300">
    <property type="entry name" value="P-loop containing nucleotide triphosphate hydrolases"/>
    <property type="match status" value="1"/>
</dbReference>
<dbReference type="PRINTS" id="PR00991">
    <property type="entry name" value="6PFRUCTKNASE"/>
</dbReference>
<dbReference type="InterPro" id="IPR029033">
    <property type="entry name" value="His_PPase_superfam"/>
</dbReference>
<dbReference type="PANTHER" id="PTHR10606:SF44">
    <property type="entry name" value="6-PHOSPHOFRUCTO 2-KINASE_FRUCTOSE 2,6-BISPHOSPHATASE LONG FORM"/>
    <property type="match status" value="1"/>
</dbReference>
<organism evidence="4 5">
    <name type="scientific">Linnemannia schmuckeri</name>
    <dbReference type="NCBI Taxonomy" id="64567"/>
    <lineage>
        <taxon>Eukaryota</taxon>
        <taxon>Fungi</taxon>
        <taxon>Fungi incertae sedis</taxon>
        <taxon>Mucoromycota</taxon>
        <taxon>Mortierellomycotina</taxon>
        <taxon>Mortierellomycetes</taxon>
        <taxon>Mortierellales</taxon>
        <taxon>Mortierellaceae</taxon>
        <taxon>Linnemannia</taxon>
    </lineage>
</organism>
<proteinExistence type="predicted"/>
<dbReference type="CDD" id="cd07067">
    <property type="entry name" value="HP_PGM_like"/>
    <property type="match status" value="1"/>
</dbReference>
<dbReference type="PANTHER" id="PTHR10606">
    <property type="entry name" value="6-PHOSPHOFRUCTO-2-KINASE/FRUCTOSE-2,6-BISPHOSPHATASE"/>
    <property type="match status" value="1"/>
</dbReference>
<feature type="non-terminal residue" evidence="4">
    <location>
        <position position="1"/>
    </location>
</feature>
<dbReference type="GO" id="GO:0006000">
    <property type="term" value="P:fructose metabolic process"/>
    <property type="evidence" value="ECO:0007669"/>
    <property type="project" value="InterPro"/>
</dbReference>
<evidence type="ECO:0000313" key="5">
    <source>
        <dbReference type="Proteomes" id="UP000748756"/>
    </source>
</evidence>
<keyword evidence="1" id="KW-0547">Nucleotide-binding</keyword>
<evidence type="ECO:0000256" key="2">
    <source>
        <dbReference type="ARBA" id="ARBA00022840"/>
    </source>
</evidence>
<dbReference type="InterPro" id="IPR003094">
    <property type="entry name" value="6Pfruct_kin"/>
</dbReference>
<dbReference type="GO" id="GO:0006003">
    <property type="term" value="P:fructose 2,6-bisphosphate metabolic process"/>
    <property type="evidence" value="ECO:0007669"/>
    <property type="project" value="InterPro"/>
</dbReference>
<reference evidence="4" key="1">
    <citation type="journal article" date="2020" name="Fungal Divers.">
        <title>Resolving the Mortierellaceae phylogeny through synthesis of multi-gene phylogenetics and phylogenomics.</title>
        <authorList>
            <person name="Vandepol N."/>
            <person name="Liber J."/>
            <person name="Desiro A."/>
            <person name="Na H."/>
            <person name="Kennedy M."/>
            <person name="Barry K."/>
            <person name="Grigoriev I.V."/>
            <person name="Miller A.N."/>
            <person name="O'Donnell K."/>
            <person name="Stajich J.E."/>
            <person name="Bonito G."/>
        </authorList>
    </citation>
    <scope>NUCLEOTIDE SEQUENCE</scope>
    <source>
        <strain evidence="4">NRRL 6426</strain>
    </source>
</reference>
<feature type="domain" description="6-phosphofructo-2-kinase" evidence="3">
    <location>
        <begin position="10"/>
        <end position="197"/>
    </location>
</feature>
<dbReference type="GO" id="GO:0005524">
    <property type="term" value="F:ATP binding"/>
    <property type="evidence" value="ECO:0007669"/>
    <property type="project" value="UniProtKB-KW"/>
</dbReference>